<dbReference type="InterPro" id="IPR000719">
    <property type="entry name" value="Prot_kinase_dom"/>
</dbReference>
<dbReference type="Proteomes" id="UP000237752">
    <property type="component" value="Unassembled WGS sequence"/>
</dbReference>
<dbReference type="InterPro" id="IPR011009">
    <property type="entry name" value="Kinase-like_dom_sf"/>
</dbReference>
<keyword evidence="10" id="KW-1185">Reference proteome</keyword>
<comment type="caution">
    <text evidence="9">The sequence shown here is derived from an EMBL/GenBank/DDBJ whole genome shotgun (WGS) entry which is preliminary data.</text>
</comment>
<dbReference type="RefSeq" id="WP_106347603.1">
    <property type="nucleotide sequence ID" value="NZ_PVUE01000002.1"/>
</dbReference>
<evidence type="ECO:0000256" key="3">
    <source>
        <dbReference type="ARBA" id="ARBA00022679"/>
    </source>
</evidence>
<evidence type="ECO:0000256" key="6">
    <source>
        <dbReference type="ARBA" id="ARBA00022840"/>
    </source>
</evidence>
<dbReference type="PANTHER" id="PTHR43289">
    <property type="entry name" value="MITOGEN-ACTIVATED PROTEIN KINASE KINASE KINASE 20-RELATED"/>
    <property type="match status" value="1"/>
</dbReference>
<evidence type="ECO:0000313" key="10">
    <source>
        <dbReference type="Proteomes" id="UP000237752"/>
    </source>
</evidence>
<dbReference type="GO" id="GO:0005524">
    <property type="term" value="F:ATP binding"/>
    <property type="evidence" value="ECO:0007669"/>
    <property type="project" value="UniProtKB-KW"/>
</dbReference>
<evidence type="ECO:0000256" key="2">
    <source>
        <dbReference type="ARBA" id="ARBA00022527"/>
    </source>
</evidence>
<keyword evidence="2 9" id="KW-0723">Serine/threonine-protein kinase</keyword>
<dbReference type="Gene3D" id="1.10.510.10">
    <property type="entry name" value="Transferase(Phosphotransferase) domain 1"/>
    <property type="match status" value="1"/>
</dbReference>
<accession>A0A2T1A521</accession>
<name>A0A2T1A521_9ACTN</name>
<dbReference type="PANTHER" id="PTHR43289:SF6">
    <property type="entry name" value="SERINE_THREONINE-PROTEIN KINASE NEKL-3"/>
    <property type="match status" value="1"/>
</dbReference>
<dbReference type="PROSITE" id="PS50011">
    <property type="entry name" value="PROTEIN_KINASE_DOM"/>
    <property type="match status" value="1"/>
</dbReference>
<organism evidence="9 10">
    <name type="scientific">Antricoccus suffuscus</name>
    <dbReference type="NCBI Taxonomy" id="1629062"/>
    <lineage>
        <taxon>Bacteria</taxon>
        <taxon>Bacillati</taxon>
        <taxon>Actinomycetota</taxon>
        <taxon>Actinomycetes</taxon>
        <taxon>Geodermatophilales</taxon>
        <taxon>Antricoccaceae</taxon>
        <taxon>Antricoccus</taxon>
    </lineage>
</organism>
<evidence type="ECO:0000259" key="8">
    <source>
        <dbReference type="PROSITE" id="PS50011"/>
    </source>
</evidence>
<keyword evidence="4" id="KW-0547">Nucleotide-binding</keyword>
<keyword evidence="3" id="KW-0808">Transferase</keyword>
<feature type="region of interest" description="Disordered" evidence="7">
    <location>
        <begin position="1"/>
        <end position="26"/>
    </location>
</feature>
<dbReference type="EC" id="2.7.11.1" evidence="1"/>
<dbReference type="Gene3D" id="3.30.200.20">
    <property type="entry name" value="Phosphorylase Kinase, domain 1"/>
    <property type="match status" value="1"/>
</dbReference>
<keyword evidence="6" id="KW-0067">ATP-binding</keyword>
<protein>
    <recommendedName>
        <fullName evidence="1">non-specific serine/threonine protein kinase</fullName>
        <ecNumber evidence="1">2.7.11.1</ecNumber>
    </recommendedName>
</protein>
<dbReference type="AlphaFoldDB" id="A0A2T1A521"/>
<feature type="domain" description="Protein kinase" evidence="8">
    <location>
        <begin position="36"/>
        <end position="294"/>
    </location>
</feature>
<proteinExistence type="predicted"/>
<keyword evidence="5 9" id="KW-0418">Kinase</keyword>
<dbReference type="SUPFAM" id="SSF56112">
    <property type="entry name" value="Protein kinase-like (PK-like)"/>
    <property type="match status" value="1"/>
</dbReference>
<evidence type="ECO:0000313" key="9">
    <source>
        <dbReference type="EMBL" id="PRZ43438.1"/>
    </source>
</evidence>
<evidence type="ECO:0000256" key="1">
    <source>
        <dbReference type="ARBA" id="ARBA00012513"/>
    </source>
</evidence>
<dbReference type="Pfam" id="PF00069">
    <property type="entry name" value="Pkinase"/>
    <property type="match status" value="1"/>
</dbReference>
<sequence>MVQPGPADGFGSPDSSQPAADGALPTPVPTTYIADFRITKRLGHGGSFMLATPPERLGDVGGQIVLKVFPTEIAANDESAVTALTEALRAIAAVHSDYLVQMIEAGRNQGVFYCAMEYLAGGSLAEPSIPLTMGEAVRAVANAARGAHALHDAGIPHRNIHPAGIILHADGAKLADPGLASYLNPGMTLTGRLGVPEVDFISPEIIRGLPASRATDVWSLGATLHYVASGKSIFPNLDRSNPVASLSAVLNTPPTIAEGLPQPVDQIVRQCIDPHHPDRPSSAGDLADRLDELWKRS</sequence>
<evidence type="ECO:0000256" key="4">
    <source>
        <dbReference type="ARBA" id="ARBA00022741"/>
    </source>
</evidence>
<evidence type="ECO:0000256" key="5">
    <source>
        <dbReference type="ARBA" id="ARBA00022777"/>
    </source>
</evidence>
<dbReference type="EMBL" id="PVUE01000002">
    <property type="protein sequence ID" value="PRZ43438.1"/>
    <property type="molecule type" value="Genomic_DNA"/>
</dbReference>
<evidence type="ECO:0000256" key="7">
    <source>
        <dbReference type="SAM" id="MobiDB-lite"/>
    </source>
</evidence>
<reference evidence="9 10" key="1">
    <citation type="submission" date="2018-03" db="EMBL/GenBank/DDBJ databases">
        <title>Genomic Encyclopedia of Archaeal and Bacterial Type Strains, Phase II (KMG-II): from individual species to whole genera.</title>
        <authorList>
            <person name="Goeker M."/>
        </authorList>
    </citation>
    <scope>NUCLEOTIDE SEQUENCE [LARGE SCALE GENOMIC DNA]</scope>
    <source>
        <strain evidence="9 10">DSM 100065</strain>
    </source>
</reference>
<gene>
    <name evidence="9" type="ORF">CLV47_102124</name>
</gene>
<dbReference type="GO" id="GO:0004674">
    <property type="term" value="F:protein serine/threonine kinase activity"/>
    <property type="evidence" value="ECO:0007669"/>
    <property type="project" value="UniProtKB-KW"/>
</dbReference>